<dbReference type="InterPro" id="IPR004526">
    <property type="entry name" value="Glu-tRNA-synth_arc/euk"/>
</dbReference>
<dbReference type="GO" id="GO:0006424">
    <property type="term" value="P:glutamyl-tRNA aminoacylation"/>
    <property type="evidence" value="ECO:0007669"/>
    <property type="project" value="InterPro"/>
</dbReference>
<organism evidence="8 9">
    <name type="scientific">Schistosoma mansoni</name>
    <name type="common">Blood fluke</name>
    <dbReference type="NCBI Taxonomy" id="6183"/>
    <lineage>
        <taxon>Eukaryota</taxon>
        <taxon>Metazoa</taxon>
        <taxon>Spiralia</taxon>
        <taxon>Lophotrochozoa</taxon>
        <taxon>Platyhelminthes</taxon>
        <taxon>Trematoda</taxon>
        <taxon>Digenea</taxon>
        <taxon>Strigeidida</taxon>
        <taxon>Schistosomatoidea</taxon>
        <taxon>Schistosomatidae</taxon>
        <taxon>Schistosoma</taxon>
    </lineage>
</organism>
<dbReference type="InterPro" id="IPR002314">
    <property type="entry name" value="aa-tRNA-synt_IIb"/>
</dbReference>
<dbReference type="SUPFAM" id="SSF52374">
    <property type="entry name" value="Nucleotidylyl transferase"/>
    <property type="match status" value="1"/>
</dbReference>
<dbReference type="Gene3D" id="3.40.50.800">
    <property type="entry name" value="Anticodon-binding domain"/>
    <property type="match status" value="1"/>
</dbReference>
<sequence length="1346" mass="152545">MCVCLEAFKESLKYHLPGLNEDSLKLALKGIAGEDDLQTYNWVRFATTYLQPQCDFVWAGKEIDKALVNSTYINGSEFSLSDLAIWTFLEINPDWHKLNESYKTDGSVKSFVNLKQYYDRLITLPSVRKLKTEIYESRLQPRGVSVNSEPPSNTIGKTHASDMLFEKGGKFGELPGARVGEVVVRFPPEASGYLHIGHAKAALLNQHYRDIFKGRLILRFDDTNPDKEKECFEKSILSDLPRIGVTWDAISSTSDHFDEMLKLCEQLIKEGKAYVDNTDTETIRVQREARQMSACRDNSIEQNLSWWGEMKKGTEQGLKCCVRAKIDMSSNNGALRDPTIYRCKIEPHVRTGSKYKVYPLYDFACPVVDSIEGVTHALRTSEYNDRNEQYAWICKSLGIRCPIVIDYSRLALQNTVLSKRKLAWFVEEGIVDGWDDPRMPTVSGILRHGMTAEGLRQFILAQGSSRSSALMEWDKIWSFNKKIIEPVAPRTTALLLDSSYMGHNGTPPGLVRVHIHGQTGYTEKKVQIHPKNESLGYRSILLGPEVFVEQADALCFKKGENVTFINWGNLRIMDIHRKGQLIVSIDACLNLEDTDYKKTLKITWLTDPKDSHLPLIPVSCLTYDNLLNKAILGKDDDFKLYVNKCSKKEQCLLGDPDLRHVKKGDIIQIQRRGFFICDAPYESACLATGHESPCVLINIPDGSSKDDNAAINSKVESSKSGSVKTNKTVKIENLTPEEAAKAAEQQRRKEEKKEARKEGKLKAKQQQSSENKLRTTVVGHETINKPTSDKLMYKQSNQSDSVKCEQLKPVSPKVIVKNEKQKESLLKMSGTKKQSKLAIEASKETDFSDWYSELIIKSELLDYYDISGCYILRPWAYHMWQSIQCFMDEKLKVMGIENAYFPMFVSKSALEREKNHVTDFAPEVAWVTKSGDTDLAEPIAIRPTSETIMYPIFAKWIQSHRDLPLRINQWSNVVRWEFKHPQPFLRTREFLWQEGHTAFAEKADAEAEVRVILDLYAEVYEYLLAVPVVKGRKTEREKFAGADYTTTVEIYIDGNGRAIQGATSHHLGQNFSRMFDVTYDHPVTGKPAYVYQNSWGLTTRTLGVLIMVHSDDKGLVLPPRVAPYQIVIVPCGITAKTTVQERETLLSAAHSVFELLNKSNKQFRVHCDDRDNVSPGWKFNHWELKGVPIRLEIGPQEVADRKVCLVLRHTGERVNVPMDSLINELPRILDDIHNAMFNKATKSLASHVMLVNDMNELCTALDQKSLALAPFCCDRDCEEVIKHESARNVIVEPGAPAMGAKSLCIPFACDFNPTLVCGSPAPDTPCFNRQYCSRKAISYTLFGRSY</sequence>
<dbReference type="SUPFAM" id="SSF64586">
    <property type="entry name" value="C-terminal domain of ProRS"/>
    <property type="match status" value="1"/>
</dbReference>
<evidence type="ECO:0000313" key="9">
    <source>
        <dbReference type="WBParaSite" id="Smp_138930.1"/>
    </source>
</evidence>
<keyword evidence="8" id="KW-1185">Reference proteome</keyword>
<dbReference type="NCBIfam" id="TIGR00408">
    <property type="entry name" value="proS_fam_I"/>
    <property type="match status" value="1"/>
</dbReference>
<dbReference type="InterPro" id="IPR020056">
    <property type="entry name" value="Rbsml_bL25/Gln-tRNA_synth_N"/>
</dbReference>
<feature type="compositionally biased region" description="Low complexity" evidence="6">
    <location>
        <begin position="713"/>
        <end position="724"/>
    </location>
</feature>
<dbReference type="FunFam" id="1.10.1160.10:FF:000001">
    <property type="entry name" value="Glutamine--tRNA ligase"/>
    <property type="match status" value="1"/>
</dbReference>
<dbReference type="InterPro" id="IPR036621">
    <property type="entry name" value="Anticodon-bd_dom_sf"/>
</dbReference>
<evidence type="ECO:0000256" key="4">
    <source>
        <dbReference type="ARBA" id="ARBA00022917"/>
    </source>
</evidence>
<protein>
    <submittedName>
        <fullName evidence="9">Proline--tRNA ligase</fullName>
    </submittedName>
</protein>
<dbReference type="PRINTS" id="PR00987">
    <property type="entry name" value="TRNASYNTHGLU"/>
</dbReference>
<evidence type="ECO:0000256" key="6">
    <source>
        <dbReference type="SAM" id="MobiDB-lite"/>
    </source>
</evidence>
<dbReference type="InterPro" id="IPR033721">
    <property type="entry name" value="ProRS_core_arch_euk"/>
</dbReference>
<dbReference type="InterPro" id="IPR020059">
    <property type="entry name" value="Glu/Gln-tRNA-synth_Ib_codon-bd"/>
</dbReference>
<keyword evidence="4" id="KW-0648">Protein biosynthesis</keyword>
<feature type="compositionally biased region" description="Basic and acidic residues" evidence="6">
    <location>
        <begin position="738"/>
        <end position="761"/>
    </location>
</feature>
<evidence type="ECO:0000256" key="2">
    <source>
        <dbReference type="ARBA" id="ARBA00022741"/>
    </source>
</evidence>
<dbReference type="FunFam" id="3.40.50.800:FF:000005">
    <property type="entry name" value="bifunctional glutamate/proline--tRNA ligase"/>
    <property type="match status" value="1"/>
</dbReference>
<keyword evidence="2" id="KW-0547">Nucleotide-binding</keyword>
<feature type="region of interest" description="Disordered" evidence="6">
    <location>
        <begin position="713"/>
        <end position="774"/>
    </location>
</feature>
<dbReference type="Gene3D" id="3.30.110.30">
    <property type="entry name" value="C-terminal domain of ProRS"/>
    <property type="match status" value="1"/>
</dbReference>
<reference evidence="8" key="1">
    <citation type="journal article" date="2012" name="PLoS Negl. Trop. Dis.">
        <title>A systematically improved high quality genome and transcriptome of the human blood fluke Schistosoma mansoni.</title>
        <authorList>
            <person name="Protasio A.V."/>
            <person name="Tsai I.J."/>
            <person name="Babbage A."/>
            <person name="Nichol S."/>
            <person name="Hunt M."/>
            <person name="Aslett M.A."/>
            <person name="De Silva N."/>
            <person name="Velarde G.S."/>
            <person name="Anderson T.J."/>
            <person name="Clark R.C."/>
            <person name="Davidson C."/>
            <person name="Dillon G.P."/>
            <person name="Holroyd N.E."/>
            <person name="LoVerde P.T."/>
            <person name="Lloyd C."/>
            <person name="McQuillan J."/>
            <person name="Oliveira G."/>
            <person name="Otto T.D."/>
            <person name="Parker-Manuel S.J."/>
            <person name="Quail M.A."/>
            <person name="Wilson R.A."/>
            <person name="Zerlotini A."/>
            <person name="Dunne D.W."/>
            <person name="Berriman M."/>
        </authorList>
    </citation>
    <scope>NUCLEOTIDE SEQUENCE [LARGE SCALE GENOMIC DNA]</scope>
    <source>
        <strain evidence="8">Puerto Rican</strain>
    </source>
</reference>
<dbReference type="SUPFAM" id="SSF47616">
    <property type="entry name" value="GST C-terminal domain-like"/>
    <property type="match status" value="1"/>
</dbReference>
<dbReference type="InterPro" id="IPR004499">
    <property type="entry name" value="Pro-tRNA-ligase_IIa_arc-type"/>
</dbReference>
<dbReference type="FunFam" id="3.90.800.10:FF:000001">
    <property type="entry name" value="Glutamine--tRNA ligase"/>
    <property type="match status" value="1"/>
</dbReference>
<dbReference type="AlphaFoldDB" id="A0A3Q0KMZ1"/>
<proteinExistence type="inferred from homology"/>
<dbReference type="FunFam" id="3.30.110.30:FF:000001">
    <property type="entry name" value="Bifunctional glutamate/proline--tRNA ligase"/>
    <property type="match status" value="1"/>
</dbReference>
<dbReference type="CDD" id="cd00778">
    <property type="entry name" value="ProRS_core_arch_euk"/>
    <property type="match status" value="1"/>
</dbReference>
<keyword evidence="3" id="KW-0067">ATP-binding</keyword>
<dbReference type="Gene3D" id="3.40.50.620">
    <property type="entry name" value="HUPs"/>
    <property type="match status" value="1"/>
</dbReference>
<dbReference type="FunFam" id="3.40.50.620:FF:000070">
    <property type="entry name" value="Bifunctional glutamate/proline--tRNA ligase"/>
    <property type="match status" value="1"/>
</dbReference>
<dbReference type="InterPro" id="IPR014729">
    <property type="entry name" value="Rossmann-like_a/b/a_fold"/>
</dbReference>
<dbReference type="GO" id="GO:0004827">
    <property type="term" value="F:proline-tRNA ligase activity"/>
    <property type="evidence" value="ECO:0007669"/>
    <property type="project" value="InterPro"/>
</dbReference>
<dbReference type="SUPFAM" id="SSF50715">
    <property type="entry name" value="Ribosomal protein L25-like"/>
    <property type="match status" value="1"/>
</dbReference>
<dbReference type="Pfam" id="PF20974">
    <property type="entry name" value="tRNA-synt_1c_C2"/>
    <property type="match status" value="1"/>
</dbReference>
<dbReference type="InterPro" id="IPR011035">
    <property type="entry name" value="Ribosomal_bL25/Gln-tRNA_synth"/>
</dbReference>
<dbReference type="Gene3D" id="2.40.240.10">
    <property type="entry name" value="Ribosomal Protein L25, Chain P"/>
    <property type="match status" value="1"/>
</dbReference>
<dbReference type="WBParaSite" id="Smp_138930.1">
    <property type="protein sequence ID" value="Smp_138930.1"/>
    <property type="gene ID" value="Smp_138930"/>
</dbReference>
<evidence type="ECO:0000313" key="8">
    <source>
        <dbReference type="Proteomes" id="UP000008854"/>
    </source>
</evidence>
<evidence type="ECO:0000256" key="1">
    <source>
        <dbReference type="ARBA" id="ARBA00022598"/>
    </source>
</evidence>
<dbReference type="InterPro" id="IPR016061">
    <property type="entry name" value="Pro-tRNA_ligase_II_C"/>
</dbReference>
<dbReference type="InterPro" id="IPR045864">
    <property type="entry name" value="aa-tRNA-synth_II/BPL/LPL"/>
</dbReference>
<dbReference type="GO" id="GO:0005524">
    <property type="term" value="F:ATP binding"/>
    <property type="evidence" value="ECO:0007669"/>
    <property type="project" value="UniProtKB-KW"/>
</dbReference>
<dbReference type="GO" id="GO:0005737">
    <property type="term" value="C:cytoplasm"/>
    <property type="evidence" value="ECO:0007669"/>
    <property type="project" value="InterPro"/>
</dbReference>
<dbReference type="Gene3D" id="3.90.800.10">
    <property type="entry name" value="Glutamyl-tRNA Synthetase, Domain 3"/>
    <property type="match status" value="1"/>
</dbReference>
<dbReference type="InterPro" id="IPR017449">
    <property type="entry name" value="Pro-tRNA_synth_II"/>
</dbReference>
<dbReference type="ExpressionAtlas" id="A0A3Q0KMZ1">
    <property type="expression patterns" value="baseline"/>
</dbReference>
<dbReference type="NCBIfam" id="TIGR00463">
    <property type="entry name" value="gltX_arch"/>
    <property type="match status" value="1"/>
</dbReference>
<dbReference type="InterPro" id="IPR036282">
    <property type="entry name" value="Glutathione-S-Trfase_C_sf"/>
</dbReference>
<dbReference type="PANTHER" id="PTHR43382:SF2">
    <property type="entry name" value="BIFUNCTIONAL GLUTAMATE_PROLINE--TRNA LIGASE"/>
    <property type="match status" value="1"/>
</dbReference>
<dbReference type="GO" id="GO:0006433">
    <property type="term" value="P:prolyl-tRNA aminoacylation"/>
    <property type="evidence" value="ECO:0007669"/>
    <property type="project" value="InterPro"/>
</dbReference>
<keyword evidence="5" id="KW-0030">Aminoacyl-tRNA synthetase</keyword>
<dbReference type="InterPro" id="IPR004154">
    <property type="entry name" value="Anticodon-bd"/>
</dbReference>
<dbReference type="PROSITE" id="PS50862">
    <property type="entry name" value="AA_TRNA_LIGASE_II"/>
    <property type="match status" value="1"/>
</dbReference>
<dbReference type="GO" id="GO:0017101">
    <property type="term" value="C:aminoacyl-tRNA synthetase multienzyme complex"/>
    <property type="evidence" value="ECO:0007669"/>
    <property type="project" value="UniProtKB-ARBA"/>
</dbReference>
<dbReference type="Pfam" id="PF03129">
    <property type="entry name" value="HGTP_anticodon"/>
    <property type="match status" value="1"/>
</dbReference>
<keyword evidence="1" id="KW-0436">Ligase</keyword>
<dbReference type="STRING" id="6183.A0A3Q0KMZ1"/>
<dbReference type="Gene3D" id="3.30.930.10">
    <property type="entry name" value="Bira Bifunctional Protein, Domain 2"/>
    <property type="match status" value="1"/>
</dbReference>
<dbReference type="Pfam" id="PF03950">
    <property type="entry name" value="tRNA-synt_1c_C"/>
    <property type="match status" value="1"/>
</dbReference>
<dbReference type="SUPFAM" id="SSF52954">
    <property type="entry name" value="Class II aaRS ABD-related"/>
    <property type="match status" value="1"/>
</dbReference>
<dbReference type="PANTHER" id="PTHR43382">
    <property type="entry name" value="PROLYL-TRNA SYNTHETASE"/>
    <property type="match status" value="1"/>
</dbReference>
<dbReference type="SMART" id="SM00946">
    <property type="entry name" value="ProRS-C_1"/>
    <property type="match status" value="1"/>
</dbReference>
<accession>A0A3Q0KMZ1</accession>
<dbReference type="FunCoup" id="A0A3Q0KMZ1">
    <property type="interactions" value="1446"/>
</dbReference>
<feature type="domain" description="Aminoacyl-transfer RNA synthetases class-II family profile" evidence="7">
    <location>
        <begin position="877"/>
        <end position="1118"/>
    </location>
</feature>
<dbReference type="InterPro" id="IPR049437">
    <property type="entry name" value="tRNA-synt_1c_C2"/>
</dbReference>
<dbReference type="Proteomes" id="UP000008854">
    <property type="component" value="Unassembled WGS sequence"/>
</dbReference>
<dbReference type="GO" id="GO:0004818">
    <property type="term" value="F:glutamate-tRNA ligase activity"/>
    <property type="evidence" value="ECO:0007669"/>
    <property type="project" value="InterPro"/>
</dbReference>
<dbReference type="Pfam" id="PF09180">
    <property type="entry name" value="ProRS-C_1"/>
    <property type="match status" value="1"/>
</dbReference>
<dbReference type="Pfam" id="PF00749">
    <property type="entry name" value="tRNA-synt_1c"/>
    <property type="match status" value="1"/>
</dbReference>
<name>A0A3Q0KMZ1_SCHMA</name>
<evidence type="ECO:0000256" key="3">
    <source>
        <dbReference type="ARBA" id="ARBA00022840"/>
    </source>
</evidence>
<dbReference type="CDD" id="cd00862">
    <property type="entry name" value="ProRS_anticodon_zinc"/>
    <property type="match status" value="1"/>
</dbReference>
<dbReference type="Gene3D" id="1.20.1050.130">
    <property type="match status" value="1"/>
</dbReference>
<dbReference type="InterPro" id="IPR006195">
    <property type="entry name" value="aa-tRNA-synth_II"/>
</dbReference>
<dbReference type="SUPFAM" id="SSF55681">
    <property type="entry name" value="Class II aaRS and biotin synthetases"/>
    <property type="match status" value="1"/>
</dbReference>
<dbReference type="Gene3D" id="1.10.1160.10">
    <property type="entry name" value="Glutamyl-trna Synthetase, Domain 2"/>
    <property type="match status" value="1"/>
</dbReference>
<evidence type="ECO:0000259" key="7">
    <source>
        <dbReference type="PROSITE" id="PS50862"/>
    </source>
</evidence>
<reference evidence="9" key="2">
    <citation type="submission" date="2018-12" db="UniProtKB">
        <authorList>
            <consortium name="WormBaseParasite"/>
        </authorList>
    </citation>
    <scope>IDENTIFICATION</scope>
    <source>
        <strain evidence="9">Puerto Rican</strain>
    </source>
</reference>
<dbReference type="FunFam" id="3.30.930.10:FF:000007">
    <property type="entry name" value="Bifunctional glutamate/proline--tRNA ligase"/>
    <property type="match status" value="1"/>
</dbReference>
<dbReference type="InterPro" id="IPR020061">
    <property type="entry name" value="Glu_tRNA_lig_a-bdl"/>
</dbReference>
<dbReference type="HAMAP" id="MF_01571">
    <property type="entry name" value="Pro_tRNA_synth_type3"/>
    <property type="match status" value="1"/>
</dbReference>
<dbReference type="Pfam" id="PF00587">
    <property type="entry name" value="tRNA-synt_2b"/>
    <property type="match status" value="1"/>
</dbReference>
<evidence type="ECO:0000256" key="5">
    <source>
        <dbReference type="ARBA" id="ARBA00023146"/>
    </source>
</evidence>
<dbReference type="InParanoid" id="A0A3Q0KMZ1"/>
<dbReference type="InterPro" id="IPR020058">
    <property type="entry name" value="Glu/Gln-tRNA-synth_Ib_cat-dom"/>
</dbReference>
<dbReference type="InterPro" id="IPR000924">
    <property type="entry name" value="Glu/Gln-tRNA-synth"/>
</dbReference>